<organism evidence="2 3">
    <name type="scientific">Iphiclides podalirius</name>
    <name type="common">scarce swallowtail</name>
    <dbReference type="NCBI Taxonomy" id="110791"/>
    <lineage>
        <taxon>Eukaryota</taxon>
        <taxon>Metazoa</taxon>
        <taxon>Ecdysozoa</taxon>
        <taxon>Arthropoda</taxon>
        <taxon>Hexapoda</taxon>
        <taxon>Insecta</taxon>
        <taxon>Pterygota</taxon>
        <taxon>Neoptera</taxon>
        <taxon>Endopterygota</taxon>
        <taxon>Lepidoptera</taxon>
        <taxon>Glossata</taxon>
        <taxon>Ditrysia</taxon>
        <taxon>Papilionoidea</taxon>
        <taxon>Papilionidae</taxon>
        <taxon>Papilioninae</taxon>
        <taxon>Iphiclides</taxon>
    </lineage>
</organism>
<dbReference type="Proteomes" id="UP000837857">
    <property type="component" value="Chromosome 8"/>
</dbReference>
<feature type="non-terminal residue" evidence="2">
    <location>
        <position position="129"/>
    </location>
</feature>
<evidence type="ECO:0000256" key="1">
    <source>
        <dbReference type="SAM" id="MobiDB-lite"/>
    </source>
</evidence>
<protein>
    <submittedName>
        <fullName evidence="2">Uncharacterized protein</fullName>
    </submittedName>
</protein>
<feature type="region of interest" description="Disordered" evidence="1">
    <location>
        <begin position="49"/>
        <end position="70"/>
    </location>
</feature>
<proteinExistence type="predicted"/>
<name>A0ABN8J928_9NEOP</name>
<sequence length="129" mass="13844">MRKQQSFTPYMWTTQRTVSEISRQSATVALGAASIRPSPTEVTIRLPALAPPVRGEQGTEGRGGGRKGVSPTEEITFDLFGAVGDFNDVVTSGDWTEKVHVTVLSVNACQGLSGNDVLEKARCSSRVTF</sequence>
<gene>
    <name evidence="2" type="ORF">IPOD504_LOCUS16942</name>
</gene>
<evidence type="ECO:0000313" key="3">
    <source>
        <dbReference type="Proteomes" id="UP000837857"/>
    </source>
</evidence>
<dbReference type="EMBL" id="OW152820">
    <property type="protein sequence ID" value="CAH2075608.1"/>
    <property type="molecule type" value="Genomic_DNA"/>
</dbReference>
<evidence type="ECO:0000313" key="2">
    <source>
        <dbReference type="EMBL" id="CAH2075608.1"/>
    </source>
</evidence>
<accession>A0ABN8J928</accession>
<reference evidence="2" key="1">
    <citation type="submission" date="2022-03" db="EMBL/GenBank/DDBJ databases">
        <authorList>
            <person name="Martin H S."/>
        </authorList>
    </citation>
    <scope>NUCLEOTIDE SEQUENCE</scope>
</reference>
<keyword evidence="3" id="KW-1185">Reference proteome</keyword>